<dbReference type="RefSeq" id="XP_062630245.1">
    <property type="nucleotide sequence ID" value="XM_062774261.1"/>
</dbReference>
<evidence type="ECO:0000313" key="2">
    <source>
        <dbReference type="Proteomes" id="UP000827549"/>
    </source>
</evidence>
<proteinExistence type="predicted"/>
<evidence type="ECO:0000313" key="1">
    <source>
        <dbReference type="EMBL" id="WOO84219.1"/>
    </source>
</evidence>
<sequence>MAQSLASWISKSIVQHDREHGADFDTPWTGSSKCGQLVKFTTYRTAENPHAVVRGVISDRTHTVAIEFDAAATDAFETSVAGEHAESLTSCLRAVVRLKAFAFRVNAPATGSDVPRVSLHARAWEVVSGDRSDPVFYSQAVDVSNDEGVHSVLRKWWFGV</sequence>
<dbReference type="EMBL" id="CP086718">
    <property type="protein sequence ID" value="WOO84219.1"/>
    <property type="molecule type" value="Genomic_DNA"/>
</dbReference>
<accession>A0AAF0YHT6</accession>
<reference evidence="1" key="1">
    <citation type="submission" date="2023-10" db="EMBL/GenBank/DDBJ databases">
        <authorList>
            <person name="Noh H."/>
        </authorList>
    </citation>
    <scope>NUCLEOTIDE SEQUENCE</scope>
    <source>
        <strain evidence="1">DUCC4014</strain>
    </source>
</reference>
<dbReference type="Proteomes" id="UP000827549">
    <property type="component" value="Chromosome 5"/>
</dbReference>
<protein>
    <recommendedName>
        <fullName evidence="3">Telomere replication protein EST3</fullName>
    </recommendedName>
</protein>
<name>A0AAF0YHT6_9TREE</name>
<organism evidence="1 2">
    <name type="scientific">Vanrija pseudolonga</name>
    <dbReference type="NCBI Taxonomy" id="143232"/>
    <lineage>
        <taxon>Eukaryota</taxon>
        <taxon>Fungi</taxon>
        <taxon>Dikarya</taxon>
        <taxon>Basidiomycota</taxon>
        <taxon>Agaricomycotina</taxon>
        <taxon>Tremellomycetes</taxon>
        <taxon>Trichosporonales</taxon>
        <taxon>Trichosporonaceae</taxon>
        <taxon>Vanrija</taxon>
    </lineage>
</organism>
<dbReference type="GeneID" id="87810912"/>
<dbReference type="AlphaFoldDB" id="A0AAF0YHT6"/>
<gene>
    <name evidence="1" type="ORF">LOC62_05G007740</name>
</gene>
<evidence type="ECO:0008006" key="3">
    <source>
        <dbReference type="Google" id="ProtNLM"/>
    </source>
</evidence>
<keyword evidence="2" id="KW-1185">Reference proteome</keyword>